<protein>
    <recommendedName>
        <fullName evidence="7">Gamma-interferon-inducible lysosomal thiol reductase</fullName>
        <ecNumber evidence="7">1.8.-.-</ecNumber>
    </recommendedName>
    <alternativeName>
        <fullName evidence="7">Gamma-interferon-inducible protein IP-30</fullName>
    </alternativeName>
</protein>
<evidence type="ECO:0000313" key="10">
    <source>
        <dbReference type="EMBL" id="CAL1591447.1"/>
    </source>
</evidence>
<dbReference type="InterPro" id="IPR004911">
    <property type="entry name" value="Interferon-induced_GILT"/>
</dbReference>
<keyword evidence="5 7" id="KW-1015">Disulfide bond</keyword>
<feature type="chain" id="PRO_5043931932" description="Gamma-interferon-inducible lysosomal thiol reductase" evidence="8">
    <location>
        <begin position="22"/>
        <end position="220"/>
    </location>
</feature>
<evidence type="ECO:0000256" key="7">
    <source>
        <dbReference type="RuleBase" id="RU369109"/>
    </source>
</evidence>
<keyword evidence="3 7" id="KW-0964">Secreted</keyword>
<comment type="subunit">
    <text evidence="2 7">Dimer; disulfide-linked.</text>
</comment>
<comment type="function">
    <text evidence="7">Lysosomal thiol reductase that can reduce protein disulfide bonds. Facilitates the complete unfolding of proteins destined for lysosomal degradation. Plays an important role in antigen processing.</text>
</comment>
<dbReference type="GO" id="GO:0002376">
    <property type="term" value="P:immune system process"/>
    <property type="evidence" value="ECO:0007669"/>
    <property type="project" value="UniProtKB-KW"/>
</dbReference>
<evidence type="ECO:0000256" key="5">
    <source>
        <dbReference type="ARBA" id="ARBA00023157"/>
    </source>
</evidence>
<feature type="signal peptide" evidence="8">
    <location>
        <begin position="1"/>
        <end position="21"/>
    </location>
</feature>
<accession>A0AAV2KW45</accession>
<dbReference type="Pfam" id="PF02199">
    <property type="entry name" value="SapA"/>
    <property type="match status" value="1"/>
</dbReference>
<keyword evidence="11" id="KW-1185">Reference proteome</keyword>
<dbReference type="Proteomes" id="UP001497482">
    <property type="component" value="Chromosome 2"/>
</dbReference>
<keyword evidence="4 7" id="KW-0732">Signal</keyword>
<dbReference type="EC" id="1.8.-.-" evidence="7"/>
<dbReference type="GO" id="GO:0005764">
    <property type="term" value="C:lysosome"/>
    <property type="evidence" value="ECO:0007669"/>
    <property type="project" value="UniProtKB-SubCell"/>
</dbReference>
<dbReference type="GO" id="GO:0016671">
    <property type="term" value="F:oxidoreductase activity, acting on a sulfur group of donors, disulfide as acceptor"/>
    <property type="evidence" value="ECO:0007669"/>
    <property type="project" value="UniProtKB-UniRule"/>
</dbReference>
<evidence type="ECO:0000256" key="6">
    <source>
        <dbReference type="ARBA" id="ARBA00023180"/>
    </source>
</evidence>
<evidence type="ECO:0000256" key="2">
    <source>
        <dbReference type="ARBA" id="ARBA00011615"/>
    </source>
</evidence>
<dbReference type="AlphaFoldDB" id="A0AAV2KW45"/>
<dbReference type="EMBL" id="OZ035824">
    <property type="protein sequence ID" value="CAL1591447.1"/>
    <property type="molecule type" value="Genomic_DNA"/>
</dbReference>
<evidence type="ECO:0000313" key="11">
    <source>
        <dbReference type="Proteomes" id="UP001497482"/>
    </source>
</evidence>
<dbReference type="PANTHER" id="PTHR13234">
    <property type="entry name" value="GAMMA-INTERFERON INDUCIBLE LYSOSOMAL THIOL REDUCTASE GILT"/>
    <property type="match status" value="1"/>
</dbReference>
<feature type="domain" description="Saposin A-type" evidence="9">
    <location>
        <begin position="22"/>
        <end position="62"/>
    </location>
</feature>
<evidence type="ECO:0000256" key="3">
    <source>
        <dbReference type="ARBA" id="ARBA00022525"/>
    </source>
</evidence>
<gene>
    <name evidence="10" type="ORF">KC01_LOCUS20816</name>
</gene>
<dbReference type="InterPro" id="IPR003119">
    <property type="entry name" value="SAP_A"/>
</dbReference>
<dbReference type="Pfam" id="PF03227">
    <property type="entry name" value="GILT"/>
    <property type="match status" value="1"/>
</dbReference>
<sequence>METPALLPLVLLLMVLVQGSAMTHPKPACRYPPSQWCHSLEIAVQCKVLKQCMELRALRPQNAPLVSVSVFYRSLCPAWRRFLVHQLFPTWSMLQDILRVHLVPYSSSKGAPSDWFVPCQPEDPECSVNMIESCVLELSGGSGLEVVSCMETSADVLSAARSCVRLFAPSVSWAAVQSCVSGSRGPLLVNQSISATRALSPSPSHLPWVTINGVSPPEPD</sequence>
<proteinExistence type="inferred from homology"/>
<keyword evidence="7" id="KW-0560">Oxidoreductase</keyword>
<reference evidence="10 11" key="1">
    <citation type="submission" date="2024-04" db="EMBL/GenBank/DDBJ databases">
        <authorList>
            <person name="Waldvogel A.-M."/>
            <person name="Schoenle A."/>
        </authorList>
    </citation>
    <scope>NUCLEOTIDE SEQUENCE [LARGE SCALE GENOMIC DNA]</scope>
</reference>
<dbReference type="GO" id="GO:0005576">
    <property type="term" value="C:extracellular region"/>
    <property type="evidence" value="ECO:0007669"/>
    <property type="project" value="UniProtKB-SubCell"/>
</dbReference>
<dbReference type="PROSITE" id="PS51110">
    <property type="entry name" value="SAP_A"/>
    <property type="match status" value="1"/>
</dbReference>
<evidence type="ECO:0000256" key="1">
    <source>
        <dbReference type="ARBA" id="ARBA00005679"/>
    </source>
</evidence>
<keyword evidence="7" id="KW-0391">Immunity</keyword>
<name>A0AAV2KW45_KNICA</name>
<dbReference type="PANTHER" id="PTHR13234:SF45">
    <property type="entry name" value="GAMMA-INTERFERON-INDUCIBLE LYSOSOMAL THIOL REDUCTASE-LIKE"/>
    <property type="match status" value="1"/>
</dbReference>
<keyword evidence="7" id="KW-0676">Redox-active center</keyword>
<evidence type="ECO:0000256" key="8">
    <source>
        <dbReference type="SAM" id="SignalP"/>
    </source>
</evidence>
<evidence type="ECO:0000256" key="4">
    <source>
        <dbReference type="ARBA" id="ARBA00022729"/>
    </source>
</evidence>
<evidence type="ECO:0000259" key="9">
    <source>
        <dbReference type="PROSITE" id="PS51110"/>
    </source>
</evidence>
<keyword evidence="7" id="KW-0458">Lysosome</keyword>
<comment type="subcellular location">
    <subcellularLocation>
        <location evidence="7">Secreted</location>
    </subcellularLocation>
    <subcellularLocation>
        <location evidence="7">Lysosome</location>
    </subcellularLocation>
</comment>
<organism evidence="10 11">
    <name type="scientific">Knipowitschia caucasica</name>
    <name type="common">Caucasian dwarf goby</name>
    <name type="synonym">Pomatoschistus caucasicus</name>
    <dbReference type="NCBI Taxonomy" id="637954"/>
    <lineage>
        <taxon>Eukaryota</taxon>
        <taxon>Metazoa</taxon>
        <taxon>Chordata</taxon>
        <taxon>Craniata</taxon>
        <taxon>Vertebrata</taxon>
        <taxon>Euteleostomi</taxon>
        <taxon>Actinopterygii</taxon>
        <taxon>Neopterygii</taxon>
        <taxon>Teleostei</taxon>
        <taxon>Neoteleostei</taxon>
        <taxon>Acanthomorphata</taxon>
        <taxon>Gobiaria</taxon>
        <taxon>Gobiiformes</taxon>
        <taxon>Gobioidei</taxon>
        <taxon>Gobiidae</taxon>
        <taxon>Gobiinae</taxon>
        <taxon>Knipowitschia</taxon>
    </lineage>
</organism>
<keyword evidence="6 7" id="KW-0325">Glycoprotein</keyword>
<comment type="similarity">
    <text evidence="1 7">Belongs to the GILT family.</text>
</comment>